<organism evidence="1 2">
    <name type="scientific">Araneus ventricosus</name>
    <name type="common">Orbweaver spider</name>
    <name type="synonym">Epeira ventricosa</name>
    <dbReference type="NCBI Taxonomy" id="182803"/>
    <lineage>
        <taxon>Eukaryota</taxon>
        <taxon>Metazoa</taxon>
        <taxon>Ecdysozoa</taxon>
        <taxon>Arthropoda</taxon>
        <taxon>Chelicerata</taxon>
        <taxon>Arachnida</taxon>
        <taxon>Araneae</taxon>
        <taxon>Araneomorphae</taxon>
        <taxon>Entelegynae</taxon>
        <taxon>Araneoidea</taxon>
        <taxon>Araneidae</taxon>
        <taxon>Araneus</taxon>
    </lineage>
</organism>
<protein>
    <submittedName>
        <fullName evidence="1">Uncharacterized protein</fullName>
    </submittedName>
</protein>
<keyword evidence="2" id="KW-1185">Reference proteome</keyword>
<name>A0A4Y2LCJ5_ARAVE</name>
<proteinExistence type="predicted"/>
<evidence type="ECO:0000313" key="2">
    <source>
        <dbReference type="Proteomes" id="UP000499080"/>
    </source>
</evidence>
<comment type="caution">
    <text evidence="1">The sequence shown here is derived from an EMBL/GenBank/DDBJ whole genome shotgun (WGS) entry which is preliminary data.</text>
</comment>
<sequence length="91" mass="10478">MTTTTPELAPPNFCRTLAGGRLTHYVVFNAHQALPHFEYLVKSSFELGTLRPRSRDLSTRPPRLPWKTLKLCFKAPDINLFHSTDFLNECF</sequence>
<evidence type="ECO:0000313" key="1">
    <source>
        <dbReference type="EMBL" id="GBN11623.1"/>
    </source>
</evidence>
<dbReference type="EMBL" id="BGPR01005596">
    <property type="protein sequence ID" value="GBN11623.1"/>
    <property type="molecule type" value="Genomic_DNA"/>
</dbReference>
<dbReference type="AlphaFoldDB" id="A0A4Y2LCJ5"/>
<accession>A0A4Y2LCJ5</accession>
<gene>
    <name evidence="1" type="ORF">AVEN_111508_1</name>
</gene>
<dbReference type="Proteomes" id="UP000499080">
    <property type="component" value="Unassembled WGS sequence"/>
</dbReference>
<reference evidence="1 2" key="1">
    <citation type="journal article" date="2019" name="Sci. Rep.">
        <title>Orb-weaving spider Araneus ventricosus genome elucidates the spidroin gene catalogue.</title>
        <authorList>
            <person name="Kono N."/>
            <person name="Nakamura H."/>
            <person name="Ohtoshi R."/>
            <person name="Moran D.A.P."/>
            <person name="Shinohara A."/>
            <person name="Yoshida Y."/>
            <person name="Fujiwara M."/>
            <person name="Mori M."/>
            <person name="Tomita M."/>
            <person name="Arakawa K."/>
        </authorList>
    </citation>
    <scope>NUCLEOTIDE SEQUENCE [LARGE SCALE GENOMIC DNA]</scope>
</reference>